<organism evidence="2 3">
    <name type="scientific">Nannocystis punicea</name>
    <dbReference type="NCBI Taxonomy" id="2995304"/>
    <lineage>
        <taxon>Bacteria</taxon>
        <taxon>Pseudomonadati</taxon>
        <taxon>Myxococcota</taxon>
        <taxon>Polyangia</taxon>
        <taxon>Nannocystales</taxon>
        <taxon>Nannocystaceae</taxon>
        <taxon>Nannocystis</taxon>
    </lineage>
</organism>
<gene>
    <name evidence="2" type="ORF">O0S08_09925</name>
</gene>
<proteinExistence type="predicted"/>
<dbReference type="Gene3D" id="3.40.50.10910">
    <property type="entry name" value="Amidohydrolase"/>
    <property type="match status" value="1"/>
</dbReference>
<dbReference type="PANTHER" id="PTHR43135">
    <property type="entry name" value="ALPHA-D-RIBOSE 1-METHYLPHOSPHONATE 5-TRIPHOSPHATE DIPHOSPHATASE"/>
    <property type="match status" value="1"/>
</dbReference>
<evidence type="ECO:0000313" key="2">
    <source>
        <dbReference type="EMBL" id="WAS96465.1"/>
    </source>
</evidence>
<dbReference type="Proteomes" id="UP001164459">
    <property type="component" value="Chromosome"/>
</dbReference>
<dbReference type="InterPro" id="IPR051781">
    <property type="entry name" value="Metallo-dep_Hydrolase"/>
</dbReference>
<dbReference type="Pfam" id="PF01979">
    <property type="entry name" value="Amidohydro_1"/>
    <property type="match status" value="1"/>
</dbReference>
<sequence>MPAAAGERGAGADVPPIAADLVIRDVRLFDGEAVVARTSVAVQGDRVVAVGPDLVVAAGATVVEGAGRTLLPGLIDAHTHVQSPDQLRQALVFGVTTELDMFTLPAVSGPLRKAVAGAGGRLLADFRSAGILATAPGGHGTEYGFAIPTLTGPDQAPAFVAARLAEGSDYLKIVLDDGSGFGLTLPTLAVDTVRALVEAAHARGLTTVVHVSSQREAIAALEAGADGLAHVFADGPASDAFVALARDKQVFVADTLAVLFGLCEPGHGKAIADDPELKPFLGPADARALSATWPIALPAGACEHVLASVGALHRAGVPLLASTDAPNPGTVHGASLHDELALLVRAGLPATAALAAATSVPADRFKLSDRGRVAAGKRADLLLVRGDPTTDITATRAIESVWKAGHRLDRDGYRRALAEEYAALEAQRAAPPPPGSEAGKIAAFEAGKIAAEFGAGWEPATDALIGGTSTVELGLAKKGARKSKGALRLAGDVAASERAKWAGAMFFPGAAPMQPANLGKFSKLVFAARGDGTTALTVMAFAAQLGIMPVRKEIAVGREWAEYTVAFAELGLEPYDLLGLFFGATRTGPFALELDDVRLE</sequence>
<dbReference type="InterPro" id="IPR006680">
    <property type="entry name" value="Amidohydro-rel"/>
</dbReference>
<dbReference type="EMBL" id="CP114040">
    <property type="protein sequence ID" value="WAS96465.1"/>
    <property type="molecule type" value="Genomic_DNA"/>
</dbReference>
<dbReference type="InterPro" id="IPR032466">
    <property type="entry name" value="Metal_Hydrolase"/>
</dbReference>
<name>A0ABY7HB11_9BACT</name>
<dbReference type="InterPro" id="IPR008979">
    <property type="entry name" value="Galactose-bd-like_sf"/>
</dbReference>
<protein>
    <submittedName>
        <fullName evidence="2">Amidohydrolase family protein</fullName>
    </submittedName>
</protein>
<dbReference type="SUPFAM" id="SSF51338">
    <property type="entry name" value="Composite domain of metallo-dependent hydrolases"/>
    <property type="match status" value="1"/>
</dbReference>
<dbReference type="RefSeq" id="WP_269038815.1">
    <property type="nucleotide sequence ID" value="NZ_CP114040.1"/>
</dbReference>
<dbReference type="InterPro" id="IPR011059">
    <property type="entry name" value="Metal-dep_hydrolase_composite"/>
</dbReference>
<keyword evidence="3" id="KW-1185">Reference proteome</keyword>
<evidence type="ECO:0000259" key="1">
    <source>
        <dbReference type="Pfam" id="PF01979"/>
    </source>
</evidence>
<reference evidence="2" key="1">
    <citation type="submission" date="2022-11" db="EMBL/GenBank/DDBJ databases">
        <title>Minimal conservation of predation-associated metabolite biosynthetic gene clusters underscores biosynthetic potential of Myxococcota including descriptions for ten novel species: Archangium lansinium sp. nov., Myxococcus landrumus sp. nov., Nannocystis bai.</title>
        <authorList>
            <person name="Ahearne A."/>
            <person name="Stevens C."/>
            <person name="Dowd S."/>
        </authorList>
    </citation>
    <scope>NUCLEOTIDE SEQUENCE</scope>
    <source>
        <strain evidence="2">Fl3</strain>
    </source>
</reference>
<dbReference type="PANTHER" id="PTHR43135:SF3">
    <property type="entry name" value="ALPHA-D-RIBOSE 1-METHYLPHOSPHONATE 5-TRIPHOSPHATE DIPHOSPHATASE"/>
    <property type="match status" value="1"/>
</dbReference>
<feature type="domain" description="Amidohydrolase-related" evidence="1">
    <location>
        <begin position="69"/>
        <end position="405"/>
    </location>
</feature>
<dbReference type="SUPFAM" id="SSF49785">
    <property type="entry name" value="Galactose-binding domain-like"/>
    <property type="match status" value="1"/>
</dbReference>
<accession>A0ABY7HB11</accession>
<dbReference type="SUPFAM" id="SSF51556">
    <property type="entry name" value="Metallo-dependent hydrolases"/>
    <property type="match status" value="1"/>
</dbReference>
<dbReference type="Gene3D" id="2.30.40.10">
    <property type="entry name" value="Urease, subunit C, domain 1"/>
    <property type="match status" value="1"/>
</dbReference>
<dbReference type="Gene3D" id="1.20.58.520">
    <property type="entry name" value="Amidohydrolase"/>
    <property type="match status" value="1"/>
</dbReference>
<evidence type="ECO:0000313" key="3">
    <source>
        <dbReference type="Proteomes" id="UP001164459"/>
    </source>
</evidence>
<dbReference type="Gene3D" id="3.30.110.90">
    <property type="entry name" value="Amidohydrolase"/>
    <property type="match status" value="1"/>
</dbReference>